<reference evidence="2 3" key="1">
    <citation type="submission" date="2018-10" db="EMBL/GenBank/DDBJ databases">
        <title>Phylogenomics of Brevibacillus.</title>
        <authorList>
            <person name="Dunlap C."/>
        </authorList>
    </citation>
    <scope>NUCLEOTIDE SEQUENCE [LARGE SCALE GENOMIC DNA]</scope>
    <source>
        <strain evidence="2 3">JCM 15716</strain>
    </source>
</reference>
<dbReference type="RefSeq" id="WP_122920916.1">
    <property type="nucleotide sequence ID" value="NZ_RHHQ01000023.1"/>
</dbReference>
<dbReference type="InterPro" id="IPR007210">
    <property type="entry name" value="ABC_Gly_betaine_transp_sub-bd"/>
</dbReference>
<dbReference type="Gene3D" id="3.40.190.10">
    <property type="entry name" value="Periplasmic binding protein-like II"/>
    <property type="match status" value="1"/>
</dbReference>
<dbReference type="GO" id="GO:0022857">
    <property type="term" value="F:transmembrane transporter activity"/>
    <property type="evidence" value="ECO:0007669"/>
    <property type="project" value="InterPro"/>
</dbReference>
<accession>A0A3M8CZK4</accession>
<dbReference type="OrthoDB" id="9801163at2"/>
<dbReference type="SUPFAM" id="SSF53850">
    <property type="entry name" value="Periplasmic binding protein-like II"/>
    <property type="match status" value="1"/>
</dbReference>
<keyword evidence="3" id="KW-1185">Reference proteome</keyword>
<evidence type="ECO:0000259" key="1">
    <source>
        <dbReference type="Pfam" id="PF04069"/>
    </source>
</evidence>
<dbReference type="GO" id="GO:0043190">
    <property type="term" value="C:ATP-binding cassette (ABC) transporter complex"/>
    <property type="evidence" value="ECO:0007669"/>
    <property type="project" value="InterPro"/>
</dbReference>
<dbReference type="Gene3D" id="3.40.190.120">
    <property type="entry name" value="Osmoprotection protein (prox), domain 2"/>
    <property type="match status" value="1"/>
</dbReference>
<proteinExistence type="predicted"/>
<dbReference type="AlphaFoldDB" id="A0A3M8CZK4"/>
<gene>
    <name evidence="2" type="ORF">EDM56_26310</name>
</gene>
<dbReference type="Pfam" id="PF04069">
    <property type="entry name" value="OpuAC"/>
    <property type="match status" value="1"/>
</dbReference>
<evidence type="ECO:0000313" key="2">
    <source>
        <dbReference type="EMBL" id="RNB81234.1"/>
    </source>
</evidence>
<dbReference type="Proteomes" id="UP000271031">
    <property type="component" value="Unassembled WGS sequence"/>
</dbReference>
<evidence type="ECO:0000313" key="3">
    <source>
        <dbReference type="Proteomes" id="UP000271031"/>
    </source>
</evidence>
<sequence length="329" mass="37174">MMSIHDISCTHAKKSRLLLVLLCMLLIGTLAGCTNRQSNIQASKEQLEIDQQPLITIGSKSFTTEQILYGKLTAFLLRNQGFQVKEMVFKDSQPIRKALESGVINLYWEYANTARIFYQQQPPIMDAGEAYRTVATEDEKKGLIWLNPSQFLSPWVVLISKELAEKRNINTISQLATYSRQPSVKLKAAAYAEFIQRDDGKAKLDEVYGLAIQPEDWFQSENALVFQAVKDARVQVGVGIAFDGRIREYHLTVLEDDQHAFPPYQAVPVIRAKTLADYPSLKGLLNKLSDSLTKEKFAELTYQVDALHRDVAQVANAYLIDEGLIQQNE</sequence>
<feature type="domain" description="ABC-type glycine betaine transport system substrate-binding" evidence="1">
    <location>
        <begin position="55"/>
        <end position="319"/>
    </location>
</feature>
<name>A0A3M8CZK4_9BACL</name>
<dbReference type="EMBL" id="RHHQ01000023">
    <property type="protein sequence ID" value="RNB81234.1"/>
    <property type="molecule type" value="Genomic_DNA"/>
</dbReference>
<protein>
    <recommendedName>
        <fullName evidence="1">ABC-type glycine betaine transport system substrate-binding domain-containing protein</fullName>
    </recommendedName>
</protein>
<comment type="caution">
    <text evidence="2">The sequence shown here is derived from an EMBL/GenBank/DDBJ whole genome shotgun (WGS) entry which is preliminary data.</text>
</comment>
<organism evidence="2 3">
    <name type="scientific">Brevibacillus fluminis</name>
    <dbReference type="NCBI Taxonomy" id="511487"/>
    <lineage>
        <taxon>Bacteria</taxon>
        <taxon>Bacillati</taxon>
        <taxon>Bacillota</taxon>
        <taxon>Bacilli</taxon>
        <taxon>Bacillales</taxon>
        <taxon>Paenibacillaceae</taxon>
        <taxon>Brevibacillus</taxon>
    </lineage>
</organism>